<reference evidence="3" key="2">
    <citation type="submission" date="2020-06" db="EMBL/GenBank/DDBJ databases">
        <authorList>
            <person name="Sheffer M."/>
        </authorList>
    </citation>
    <scope>NUCLEOTIDE SEQUENCE</scope>
</reference>
<feature type="compositionally biased region" description="Low complexity" evidence="1">
    <location>
        <begin position="79"/>
        <end position="90"/>
    </location>
</feature>
<accession>A0A8T0FW38</accession>
<proteinExistence type="predicted"/>
<keyword evidence="2" id="KW-1133">Transmembrane helix</keyword>
<keyword evidence="2" id="KW-0812">Transmembrane</keyword>
<name>A0A8T0FW38_ARGBR</name>
<dbReference type="EMBL" id="JABXBU010000002">
    <property type="protein sequence ID" value="KAF8793859.1"/>
    <property type="molecule type" value="Genomic_DNA"/>
</dbReference>
<protein>
    <submittedName>
        <fullName evidence="3">Uncharacterized protein</fullName>
    </submittedName>
</protein>
<dbReference type="Proteomes" id="UP000807504">
    <property type="component" value="Unassembled WGS sequence"/>
</dbReference>
<reference evidence="3" key="1">
    <citation type="journal article" date="2020" name="bioRxiv">
        <title>Chromosome-level reference genome of the European wasp spider Argiope bruennichi: a resource for studies on range expansion and evolutionary adaptation.</title>
        <authorList>
            <person name="Sheffer M.M."/>
            <person name="Hoppe A."/>
            <person name="Krehenwinkel H."/>
            <person name="Uhl G."/>
            <person name="Kuss A.W."/>
            <person name="Jensen L."/>
            <person name="Jensen C."/>
            <person name="Gillespie R.G."/>
            <person name="Hoff K.J."/>
            <person name="Prost S."/>
        </authorList>
    </citation>
    <scope>NUCLEOTIDE SEQUENCE</scope>
</reference>
<organism evidence="3 4">
    <name type="scientific">Argiope bruennichi</name>
    <name type="common">Wasp spider</name>
    <name type="synonym">Aranea bruennichi</name>
    <dbReference type="NCBI Taxonomy" id="94029"/>
    <lineage>
        <taxon>Eukaryota</taxon>
        <taxon>Metazoa</taxon>
        <taxon>Ecdysozoa</taxon>
        <taxon>Arthropoda</taxon>
        <taxon>Chelicerata</taxon>
        <taxon>Arachnida</taxon>
        <taxon>Araneae</taxon>
        <taxon>Araneomorphae</taxon>
        <taxon>Entelegynae</taxon>
        <taxon>Araneoidea</taxon>
        <taxon>Araneidae</taxon>
        <taxon>Argiope</taxon>
    </lineage>
</organism>
<feature type="region of interest" description="Disordered" evidence="1">
    <location>
        <begin position="57"/>
        <end position="101"/>
    </location>
</feature>
<feature type="transmembrane region" description="Helical" evidence="2">
    <location>
        <begin position="206"/>
        <end position="226"/>
    </location>
</feature>
<feature type="compositionally biased region" description="Polar residues" evidence="1">
    <location>
        <begin position="58"/>
        <end position="78"/>
    </location>
</feature>
<keyword evidence="4" id="KW-1185">Reference proteome</keyword>
<evidence type="ECO:0000313" key="3">
    <source>
        <dbReference type="EMBL" id="KAF8793859.1"/>
    </source>
</evidence>
<evidence type="ECO:0000256" key="2">
    <source>
        <dbReference type="SAM" id="Phobius"/>
    </source>
</evidence>
<comment type="caution">
    <text evidence="3">The sequence shown here is derived from an EMBL/GenBank/DDBJ whole genome shotgun (WGS) entry which is preliminary data.</text>
</comment>
<gene>
    <name evidence="3" type="ORF">HNY73_001893</name>
</gene>
<keyword evidence="2" id="KW-0472">Membrane</keyword>
<dbReference type="AlphaFoldDB" id="A0A8T0FW38"/>
<evidence type="ECO:0000256" key="1">
    <source>
        <dbReference type="SAM" id="MobiDB-lite"/>
    </source>
</evidence>
<evidence type="ECO:0000313" key="4">
    <source>
        <dbReference type="Proteomes" id="UP000807504"/>
    </source>
</evidence>
<sequence>MATGRDFKRYFAVAVFILAFEYGNARPTMDSLYGDHVYSGHIYPISGAVPRKIRKTTPAIQSPTGKTPPSMNSSPEETPSSMNSSPVMPSQKLSHKKNIDDSAATVSIIPSQETSIKKNDKDVTVAVIPSQETSHIKNNEDMTIAVSVIPSEETSHNKTDEDVTTAEQRISRSALLSLCCSRVTWRLALVARQRLPHSPSYDEATLLLSVLSFSSCLFHLMFHFAIDASLGF</sequence>